<evidence type="ECO:0000313" key="3">
    <source>
        <dbReference type="EMBL" id="KAG5189520.1"/>
    </source>
</evidence>
<organism evidence="3 4">
    <name type="scientific">Tribonema minus</name>
    <dbReference type="NCBI Taxonomy" id="303371"/>
    <lineage>
        <taxon>Eukaryota</taxon>
        <taxon>Sar</taxon>
        <taxon>Stramenopiles</taxon>
        <taxon>Ochrophyta</taxon>
        <taxon>PX clade</taxon>
        <taxon>Xanthophyceae</taxon>
        <taxon>Tribonematales</taxon>
        <taxon>Tribonemataceae</taxon>
        <taxon>Tribonema</taxon>
    </lineage>
</organism>
<dbReference type="Gene3D" id="3.30.450.20">
    <property type="entry name" value="PAS domain"/>
    <property type="match status" value="1"/>
</dbReference>
<proteinExistence type="predicted"/>
<accession>A0A836CK30</accession>
<gene>
    <name evidence="3" type="ORF">JKP88DRAFT_301502</name>
</gene>
<dbReference type="Pfam" id="PF08447">
    <property type="entry name" value="PAS_3"/>
    <property type="match status" value="1"/>
</dbReference>
<name>A0A836CK30_9STRA</name>
<dbReference type="SUPFAM" id="SSF55785">
    <property type="entry name" value="PYP-like sensor domain (PAS domain)"/>
    <property type="match status" value="1"/>
</dbReference>
<feature type="compositionally biased region" description="Low complexity" evidence="1">
    <location>
        <begin position="222"/>
        <end position="235"/>
    </location>
</feature>
<evidence type="ECO:0000256" key="1">
    <source>
        <dbReference type="SAM" id="MobiDB-lite"/>
    </source>
</evidence>
<evidence type="ECO:0000259" key="2">
    <source>
        <dbReference type="Pfam" id="PF08447"/>
    </source>
</evidence>
<feature type="domain" description="PAS fold-3" evidence="2">
    <location>
        <begin position="319"/>
        <end position="389"/>
    </location>
</feature>
<dbReference type="InterPro" id="IPR013655">
    <property type="entry name" value="PAS_fold_3"/>
</dbReference>
<dbReference type="AlphaFoldDB" id="A0A836CK30"/>
<reference evidence="3" key="1">
    <citation type="submission" date="2021-02" db="EMBL/GenBank/DDBJ databases">
        <title>First Annotated Genome of the Yellow-green Alga Tribonema minus.</title>
        <authorList>
            <person name="Mahan K.M."/>
        </authorList>
    </citation>
    <scope>NUCLEOTIDE SEQUENCE</scope>
    <source>
        <strain evidence="3">UTEX B ZZ1240</strain>
    </source>
</reference>
<dbReference type="InterPro" id="IPR035965">
    <property type="entry name" value="PAS-like_dom_sf"/>
</dbReference>
<feature type="region of interest" description="Disordered" evidence="1">
    <location>
        <begin position="211"/>
        <end position="252"/>
    </location>
</feature>
<protein>
    <recommendedName>
        <fullName evidence="2">PAS fold-3 domain-containing protein</fullName>
    </recommendedName>
</protein>
<keyword evidence="4" id="KW-1185">Reference proteome</keyword>
<evidence type="ECO:0000313" key="4">
    <source>
        <dbReference type="Proteomes" id="UP000664859"/>
    </source>
</evidence>
<dbReference type="Proteomes" id="UP000664859">
    <property type="component" value="Unassembled WGS sequence"/>
</dbReference>
<comment type="caution">
    <text evidence="3">The sequence shown here is derived from an EMBL/GenBank/DDBJ whole genome shotgun (WGS) entry which is preliminary data.</text>
</comment>
<feature type="region of interest" description="Disordered" evidence="1">
    <location>
        <begin position="114"/>
        <end position="159"/>
    </location>
</feature>
<dbReference type="EMBL" id="JAFCMP010000048">
    <property type="protein sequence ID" value="KAG5189520.1"/>
    <property type="molecule type" value="Genomic_DNA"/>
</dbReference>
<sequence>MATTWEGMPFNDAAAYGAAAGQQCGLQGTPDAGLDAFDQTLSAISDCELQLAWQNMLQQQHRILQQQQQMQMSAPFFPSSIASFYPFPTQPQLPPSAVAAAAFLQQPMSSCQLPMQSTIPTPSPPPASWSRKPERQRQIVPEPTAAAPITISDAGDNSNSLKLKEEAPRALFANSFSSAASAASEHYYVHEPTTSCDDSDGCDEKRAITRKRIAIDAPSDISLSGSSPRNGSSLSGEDEEDDPDSACGGKRKRKPYWRQTWYKERNKEYSRNWRSKKKQEEETLRSEIAELRAYRRLVEETLDMHVHDAAPDGSYPLTYASPGLLRLLALDAADAIVGGGFMALVHADDRAAVRAAFDKVATLGQLAEVTYRFRHPATGAQRHLHSTLRNSEKGVLAVTTGR</sequence>